<proteinExistence type="predicted"/>
<keyword evidence="2" id="KW-1185">Reference proteome</keyword>
<sequence>MSSDANGPNRLHLRVERSKRALDALSEEISTWMRVRRTEKEFKRLVRQLGVLEVMLISMAERLRIEFAAVESFTEDGAGYERCRELDRSVANLRRVFHWYLNKYEQRRDPRFAAVLRGADEVVRSCWTPSDNAELVRTAPLCFIDNSPEAFTVRRCVVPAELKVKSDLLLADLIAELPIPVILLPETAVREAWWLVLAAHEAGHQVQDDFDLGTVVSGALADAAGPHAVAWQRWSREAFADAYSVVMVGHAAAWAIDELQHASPERMLVADGGYPPPLLRTELLRELARQLGIDVPEHDGGELAEERKALPSIAAALLATPVGDRPLADLRSPDALGLTGRRRSWSGQLTSNAPMITPVNTRFAPRTLIGAGVDSYLALLSRGRHEQASLVHHNLITALAGSGGEGVLAPAPRPVLQALADRLADRLLAG</sequence>
<evidence type="ECO:0000313" key="1">
    <source>
        <dbReference type="EMBL" id="SEP98414.1"/>
    </source>
</evidence>
<dbReference type="EMBL" id="FOFT01000001">
    <property type="protein sequence ID" value="SEP98414.1"/>
    <property type="molecule type" value="Genomic_DNA"/>
</dbReference>
<reference evidence="2" key="1">
    <citation type="submission" date="2016-10" db="EMBL/GenBank/DDBJ databases">
        <authorList>
            <person name="Varghese N."/>
            <person name="Submissions S."/>
        </authorList>
    </citation>
    <scope>NUCLEOTIDE SEQUENCE [LARGE SCALE GENOMIC DNA]</scope>
    <source>
        <strain evidence="2">CGMCC 4.578</strain>
    </source>
</reference>
<organism evidence="1 2">
    <name type="scientific">Lentzea flaviverrucosa</name>
    <dbReference type="NCBI Taxonomy" id="200379"/>
    <lineage>
        <taxon>Bacteria</taxon>
        <taxon>Bacillati</taxon>
        <taxon>Actinomycetota</taxon>
        <taxon>Actinomycetes</taxon>
        <taxon>Pseudonocardiales</taxon>
        <taxon>Pseudonocardiaceae</taxon>
        <taxon>Lentzea</taxon>
    </lineage>
</organism>
<accession>A0A1H9CB87</accession>
<name>A0A1H9CB87_9PSEU</name>
<evidence type="ECO:0000313" key="2">
    <source>
        <dbReference type="Proteomes" id="UP000199028"/>
    </source>
</evidence>
<gene>
    <name evidence="1" type="ORF">SAMN05216195_101734</name>
</gene>
<dbReference type="AlphaFoldDB" id="A0A1H9CB87"/>
<protein>
    <submittedName>
        <fullName evidence="1">Uncharacterized protein</fullName>
    </submittedName>
</protein>
<dbReference type="Proteomes" id="UP000199028">
    <property type="component" value="Unassembled WGS sequence"/>
</dbReference>